<accession>A0ABR0PP20</accession>
<dbReference type="EMBL" id="JARKNE010000006">
    <property type="protein sequence ID" value="KAK5826162.1"/>
    <property type="molecule type" value="Genomic_DNA"/>
</dbReference>
<evidence type="ECO:0000313" key="2">
    <source>
        <dbReference type="Proteomes" id="UP001358586"/>
    </source>
</evidence>
<sequence>MSDQMSLMIELLQRRYEAMTQLEEVVHDVPNLDHVDHEVDIAVELEVALKTSTELQPVLNESVEKTIHFLAKTKEVPTEGVNGFIPFLYDEKCQAHATKSLHNIETRKLKPIISQKMI</sequence>
<keyword evidence="2" id="KW-1185">Reference proteome</keyword>
<evidence type="ECO:0000313" key="1">
    <source>
        <dbReference type="EMBL" id="KAK5826162.1"/>
    </source>
</evidence>
<organism evidence="1 2">
    <name type="scientific">Gossypium arboreum</name>
    <name type="common">Tree cotton</name>
    <name type="synonym">Gossypium nanking</name>
    <dbReference type="NCBI Taxonomy" id="29729"/>
    <lineage>
        <taxon>Eukaryota</taxon>
        <taxon>Viridiplantae</taxon>
        <taxon>Streptophyta</taxon>
        <taxon>Embryophyta</taxon>
        <taxon>Tracheophyta</taxon>
        <taxon>Spermatophyta</taxon>
        <taxon>Magnoliopsida</taxon>
        <taxon>eudicotyledons</taxon>
        <taxon>Gunneridae</taxon>
        <taxon>Pentapetalae</taxon>
        <taxon>rosids</taxon>
        <taxon>malvids</taxon>
        <taxon>Malvales</taxon>
        <taxon>Malvaceae</taxon>
        <taxon>Malvoideae</taxon>
        <taxon>Gossypium</taxon>
    </lineage>
</organism>
<name>A0ABR0PP20_GOSAR</name>
<proteinExistence type="predicted"/>
<comment type="caution">
    <text evidence="1">The sequence shown here is derived from an EMBL/GenBank/DDBJ whole genome shotgun (WGS) entry which is preliminary data.</text>
</comment>
<gene>
    <name evidence="1" type="ORF">PVK06_021074</name>
</gene>
<protein>
    <submittedName>
        <fullName evidence="1">Uncharacterized protein</fullName>
    </submittedName>
</protein>
<reference evidence="1 2" key="1">
    <citation type="submission" date="2023-03" db="EMBL/GenBank/DDBJ databases">
        <title>WGS of Gossypium arboreum.</title>
        <authorList>
            <person name="Yu D."/>
        </authorList>
    </citation>
    <scope>NUCLEOTIDE SEQUENCE [LARGE SCALE GENOMIC DNA]</scope>
    <source>
        <tissue evidence="1">Leaf</tissue>
    </source>
</reference>
<dbReference type="Proteomes" id="UP001358586">
    <property type="component" value="Chromosome 6"/>
</dbReference>